<comment type="caution">
    <text evidence="1">The sequence shown here is derived from an EMBL/GenBank/DDBJ whole genome shotgun (WGS) entry which is preliminary data.</text>
</comment>
<organism evidence="1 2">
    <name type="scientific">Staurois parvus</name>
    <dbReference type="NCBI Taxonomy" id="386267"/>
    <lineage>
        <taxon>Eukaryota</taxon>
        <taxon>Metazoa</taxon>
        <taxon>Chordata</taxon>
        <taxon>Craniata</taxon>
        <taxon>Vertebrata</taxon>
        <taxon>Euteleostomi</taxon>
        <taxon>Amphibia</taxon>
        <taxon>Batrachia</taxon>
        <taxon>Anura</taxon>
        <taxon>Neobatrachia</taxon>
        <taxon>Ranoidea</taxon>
        <taxon>Ranidae</taxon>
        <taxon>Staurois</taxon>
    </lineage>
</organism>
<evidence type="ECO:0000313" key="2">
    <source>
        <dbReference type="Proteomes" id="UP001162483"/>
    </source>
</evidence>
<dbReference type="EMBL" id="CATNWA010000116">
    <property type="protein sequence ID" value="CAI9533214.1"/>
    <property type="molecule type" value="Genomic_DNA"/>
</dbReference>
<gene>
    <name evidence="1" type="ORF">SPARVUS_LOCUS337254</name>
</gene>
<sequence>MPAVSDHQCHLPVPISATSMPHSSSYQCTSMQHISAHLSFQSVPPINASQCRLSVLPQCLLISGHHCSLISAHQRRRKITYLLNFL</sequence>
<protein>
    <submittedName>
        <fullName evidence="1">Uncharacterized protein</fullName>
    </submittedName>
</protein>
<reference evidence="1" key="1">
    <citation type="submission" date="2023-05" db="EMBL/GenBank/DDBJ databases">
        <authorList>
            <person name="Stuckert A."/>
        </authorList>
    </citation>
    <scope>NUCLEOTIDE SEQUENCE</scope>
</reference>
<evidence type="ECO:0000313" key="1">
    <source>
        <dbReference type="EMBL" id="CAI9533214.1"/>
    </source>
</evidence>
<dbReference type="Proteomes" id="UP001162483">
    <property type="component" value="Unassembled WGS sequence"/>
</dbReference>
<accession>A0ABN9AB56</accession>
<proteinExistence type="predicted"/>
<feature type="non-terminal residue" evidence="1">
    <location>
        <position position="86"/>
    </location>
</feature>
<keyword evidence="2" id="KW-1185">Reference proteome</keyword>
<name>A0ABN9AB56_9NEOB</name>